<keyword evidence="10" id="KW-0472">Membrane</keyword>
<proteinExistence type="predicted"/>
<feature type="domain" description="ABC transporter" evidence="11">
    <location>
        <begin position="254"/>
        <end position="500"/>
    </location>
</feature>
<dbReference type="Gene3D" id="3.40.50.300">
    <property type="entry name" value="P-loop containing nucleotide triphosphate hydrolases"/>
    <property type="match status" value="2"/>
</dbReference>
<keyword evidence="6" id="KW-0677">Repeat</keyword>
<evidence type="ECO:0000256" key="1">
    <source>
        <dbReference type="ARBA" id="ARBA00004202"/>
    </source>
</evidence>
<evidence type="ECO:0000313" key="12">
    <source>
        <dbReference type="EMBL" id="CCU78441.1"/>
    </source>
</evidence>
<dbReference type="PROSITE" id="PS50893">
    <property type="entry name" value="ABC_TRANSPORTER_2"/>
    <property type="match status" value="2"/>
</dbReference>
<keyword evidence="8 12" id="KW-0067">ATP-binding</keyword>
<evidence type="ECO:0000256" key="2">
    <source>
        <dbReference type="ARBA" id="ARBA00004533"/>
    </source>
</evidence>
<sequence>MDNEILRLEGLSKYFPGVKALDDISFDLIEGEIHALIGENGAGKSTLIKVLTGAYQKTHGKVFYRGNEVKKLNPTKAKSLGISAIYQELTLFPDLTVAQNIFMGNEKVYNKSNIVKDKEMMNEVRKIFEKIKLDISPEILVKNLSIAQQQMIEIARAISLDADILIMDEPTSSISNKETEILFEIIEDLKKQGVTIIYISHRLEEIFEIANRVTVLRNGKKIKTLKIDEIKNKDQLVNLMVGKEVTDLFPKKEVKIGDTILKVQNLSAQNKFEDINFELKKGEILGVGGLVGSQRTEVMETIFGLRNFDNGEIILNGHKVKISNPQNAIDLGLGLISEDRKGTGIIKTMSVKENITLPGLDLIDRKYSVLIDNKSEEIAADALVDRLNVKTPSLRQKIDKLSGGNQQKAIIARWILLAPEILIMDEPTRGIDVGAKSEIYELMGELVAKGISIIMISSENPELLAMSDRIMVMREGKISGFLEGKKQTEENILKLAFGGVVN</sequence>
<evidence type="ECO:0000256" key="5">
    <source>
        <dbReference type="ARBA" id="ARBA00022597"/>
    </source>
</evidence>
<dbReference type="FunFam" id="3.40.50.300:FF:000127">
    <property type="entry name" value="Ribose import ATP-binding protein RbsA"/>
    <property type="match status" value="1"/>
</dbReference>
<dbReference type="InterPro" id="IPR017871">
    <property type="entry name" value="ABC_transporter-like_CS"/>
</dbReference>
<dbReference type="PANTHER" id="PTHR43790">
    <property type="entry name" value="CARBOHYDRATE TRANSPORT ATP-BINDING PROTEIN MG119-RELATED"/>
    <property type="match status" value="1"/>
</dbReference>
<evidence type="ECO:0000256" key="10">
    <source>
        <dbReference type="ARBA" id="ARBA00023136"/>
    </source>
</evidence>
<evidence type="ECO:0000256" key="7">
    <source>
        <dbReference type="ARBA" id="ARBA00022741"/>
    </source>
</evidence>
<dbReference type="GO" id="GO:0005886">
    <property type="term" value="C:plasma membrane"/>
    <property type="evidence" value="ECO:0007669"/>
    <property type="project" value="UniProtKB-SubCell"/>
</dbReference>
<comment type="caution">
    <text evidence="12">The sequence shown here is derived from an EMBL/GenBank/DDBJ whole genome shotgun (WGS) entry which is preliminary data.</text>
</comment>
<dbReference type="InterPro" id="IPR050107">
    <property type="entry name" value="ABC_carbohydrate_import_ATPase"/>
</dbReference>
<dbReference type="GO" id="GO:0015749">
    <property type="term" value="P:monosaccharide transmembrane transport"/>
    <property type="evidence" value="ECO:0007669"/>
    <property type="project" value="UniProtKB-ARBA"/>
</dbReference>
<evidence type="ECO:0000256" key="8">
    <source>
        <dbReference type="ARBA" id="ARBA00022840"/>
    </source>
</evidence>
<dbReference type="GO" id="GO:0016887">
    <property type="term" value="F:ATP hydrolysis activity"/>
    <property type="evidence" value="ECO:0007669"/>
    <property type="project" value="InterPro"/>
</dbReference>
<accession>M5DZ44</accession>
<dbReference type="eggNOG" id="COG1129">
    <property type="taxonomic scope" value="Bacteria"/>
</dbReference>
<keyword evidence="7" id="KW-0547">Nucleotide-binding</keyword>
<comment type="subcellular location">
    <subcellularLocation>
        <location evidence="2">Cell inner membrane</location>
    </subcellularLocation>
    <subcellularLocation>
        <location evidence="1">Cell membrane</location>
        <topology evidence="1">Peripheral membrane protein</topology>
    </subcellularLocation>
</comment>
<keyword evidence="4" id="KW-1003">Cell membrane</keyword>
<dbReference type="CDD" id="cd03215">
    <property type="entry name" value="ABC_Carb_Monos_II"/>
    <property type="match status" value="1"/>
</dbReference>
<dbReference type="InterPro" id="IPR027417">
    <property type="entry name" value="P-loop_NTPase"/>
</dbReference>
<evidence type="ECO:0000256" key="9">
    <source>
        <dbReference type="ARBA" id="ARBA00022967"/>
    </source>
</evidence>
<dbReference type="STRING" id="1293054.HSACCH_00619"/>
<name>M5DZ44_9FIRM</name>
<organism evidence="12 13">
    <name type="scientific">Halanaerobium saccharolyticum subsp. saccharolyticum DSM 6643</name>
    <dbReference type="NCBI Taxonomy" id="1293054"/>
    <lineage>
        <taxon>Bacteria</taxon>
        <taxon>Bacillati</taxon>
        <taxon>Bacillota</taxon>
        <taxon>Clostridia</taxon>
        <taxon>Halanaerobiales</taxon>
        <taxon>Halanaerobiaceae</taxon>
        <taxon>Halanaerobium</taxon>
    </lineage>
</organism>
<dbReference type="CDD" id="cd03216">
    <property type="entry name" value="ABC_Carb_Monos_I"/>
    <property type="match status" value="1"/>
</dbReference>
<keyword evidence="13" id="KW-1185">Reference proteome</keyword>
<dbReference type="Proteomes" id="UP000012063">
    <property type="component" value="Unassembled WGS sequence"/>
</dbReference>
<dbReference type="OrthoDB" id="9771863at2"/>
<dbReference type="Pfam" id="PF00005">
    <property type="entry name" value="ABC_tran"/>
    <property type="match status" value="2"/>
</dbReference>
<dbReference type="InParanoid" id="M5DZ44"/>
<dbReference type="EMBL" id="CAUI01000005">
    <property type="protein sequence ID" value="CCU78441.1"/>
    <property type="molecule type" value="Genomic_DNA"/>
</dbReference>
<evidence type="ECO:0000256" key="3">
    <source>
        <dbReference type="ARBA" id="ARBA00022448"/>
    </source>
</evidence>
<gene>
    <name evidence="12" type="ORF">HSACCH_00619</name>
</gene>
<dbReference type="SMART" id="SM00382">
    <property type="entry name" value="AAA"/>
    <property type="match status" value="2"/>
</dbReference>
<reference evidence="13" key="1">
    <citation type="journal article" date="2013" name="Genome Announc.">
        <title>Genome Sequence of Halanaerobium saccharolyticum subsp. saccharolyticum Strain DSM 6643T, a Halophilic Hydrogen-Producing Bacterium.</title>
        <authorList>
            <person name="Kivisto A."/>
            <person name="Larjo A."/>
            <person name="Ciranna A."/>
            <person name="Santala V."/>
            <person name="Roos C."/>
            <person name="Karp M."/>
        </authorList>
    </citation>
    <scope>NUCLEOTIDE SEQUENCE [LARGE SCALE GENOMIC DNA]</scope>
    <source>
        <strain evidence="13">DSM 6643</strain>
    </source>
</reference>
<dbReference type="PROSITE" id="PS00211">
    <property type="entry name" value="ABC_TRANSPORTER_1"/>
    <property type="match status" value="1"/>
</dbReference>
<evidence type="ECO:0000259" key="11">
    <source>
        <dbReference type="PROSITE" id="PS50893"/>
    </source>
</evidence>
<dbReference type="InterPro" id="IPR003439">
    <property type="entry name" value="ABC_transporter-like_ATP-bd"/>
</dbReference>
<feature type="domain" description="ABC transporter" evidence="11">
    <location>
        <begin position="6"/>
        <end position="243"/>
    </location>
</feature>
<dbReference type="GO" id="GO:0005524">
    <property type="term" value="F:ATP binding"/>
    <property type="evidence" value="ECO:0007669"/>
    <property type="project" value="UniProtKB-KW"/>
</dbReference>
<protein>
    <submittedName>
        <fullName evidence="12">Ribose ABC transport system, ATP-binding protein RbsA (TC 3.A.1.2.1)</fullName>
    </submittedName>
</protein>
<keyword evidence="5" id="KW-0762">Sugar transport</keyword>
<evidence type="ECO:0000256" key="6">
    <source>
        <dbReference type="ARBA" id="ARBA00022737"/>
    </source>
</evidence>
<dbReference type="SUPFAM" id="SSF52540">
    <property type="entry name" value="P-loop containing nucleoside triphosphate hydrolases"/>
    <property type="match status" value="2"/>
</dbReference>
<keyword evidence="9" id="KW-1278">Translocase</keyword>
<dbReference type="AlphaFoldDB" id="M5DZ44"/>
<evidence type="ECO:0000313" key="13">
    <source>
        <dbReference type="Proteomes" id="UP000012063"/>
    </source>
</evidence>
<dbReference type="FunFam" id="3.40.50.300:FF:000126">
    <property type="entry name" value="Galactose/methyl galactoside import ATP-binding protein MglA"/>
    <property type="match status" value="1"/>
</dbReference>
<keyword evidence="3" id="KW-0813">Transport</keyword>
<dbReference type="RefSeq" id="WP_005487767.1">
    <property type="nucleotide sequence ID" value="NZ_CAUI01000005.1"/>
</dbReference>
<dbReference type="PANTHER" id="PTHR43790:SF3">
    <property type="entry name" value="D-ALLOSE IMPORT ATP-BINDING PROTEIN ALSA-RELATED"/>
    <property type="match status" value="1"/>
</dbReference>
<dbReference type="InterPro" id="IPR003593">
    <property type="entry name" value="AAA+_ATPase"/>
</dbReference>
<evidence type="ECO:0000256" key="4">
    <source>
        <dbReference type="ARBA" id="ARBA00022475"/>
    </source>
</evidence>